<dbReference type="PRINTS" id="PR00111">
    <property type="entry name" value="ABHYDROLASE"/>
</dbReference>
<dbReference type="InterPro" id="IPR052370">
    <property type="entry name" value="Meta-cleavage_hydrolase"/>
</dbReference>
<dbReference type="Gene3D" id="3.40.50.1820">
    <property type="entry name" value="alpha/beta hydrolase"/>
    <property type="match status" value="1"/>
</dbReference>
<keyword evidence="3" id="KW-1185">Reference proteome</keyword>
<dbReference type="EMBL" id="MU006572">
    <property type="protein sequence ID" value="KAF2747482.1"/>
    <property type="molecule type" value="Genomic_DNA"/>
</dbReference>
<dbReference type="SUPFAM" id="SSF53474">
    <property type="entry name" value="alpha/beta-Hydrolases"/>
    <property type="match status" value="1"/>
</dbReference>
<protein>
    <submittedName>
        <fullName evidence="2">Alpha/beta-hydrolase</fullName>
    </submittedName>
</protein>
<evidence type="ECO:0000259" key="1">
    <source>
        <dbReference type="Pfam" id="PF00561"/>
    </source>
</evidence>
<sequence>MSAFSDAIASRLFQSPSRLTFCLFLGAASLGTFTVLKSLKSTFQTENALVIPSPRETLLPHLSREEQDDLPYPPNALPGARDVDSPYGTFRVYEWGPEDGPRVLMIHGISTPCVALGPLAHELVKKGCRVMLFDLFGRGYSSTPSPSHHTHSTTLFTTQILLTLASSPFPWPHFTLIGYSLGGALAAAFTSYFPHLLSSLFLLAPGGLIRASHISLKTRLLYAKHGLPGWLAEWVVARRLWTPEEKSGKGEEEMIASMEPEGDGEKSGLVESVTGKEKEEKIGGLRSRAVYASASHVLLPDNPNSTISNIVNWQIAHHKGFVASFISSIRYAPIHGSHARWMLVGDYLAKRKQEARRETDLSRAGTGAGLRKVHLVLGEIDPIIIADETAQDVREVLGEEFVEVHVMKGAGHEVAIERAVEIAELVGQELGM</sequence>
<evidence type="ECO:0000313" key="2">
    <source>
        <dbReference type="EMBL" id="KAF2747482.1"/>
    </source>
</evidence>
<proteinExistence type="predicted"/>
<dbReference type="Pfam" id="PF00561">
    <property type="entry name" value="Abhydrolase_1"/>
    <property type="match status" value="1"/>
</dbReference>
<feature type="domain" description="AB hydrolase-1" evidence="1">
    <location>
        <begin position="101"/>
        <end position="235"/>
    </location>
</feature>
<dbReference type="GO" id="GO:0005783">
    <property type="term" value="C:endoplasmic reticulum"/>
    <property type="evidence" value="ECO:0007669"/>
    <property type="project" value="TreeGrafter"/>
</dbReference>
<dbReference type="InterPro" id="IPR000073">
    <property type="entry name" value="AB_hydrolase_1"/>
</dbReference>
<accession>A0A6A6VA37</accession>
<name>A0A6A6VA37_9PLEO</name>
<dbReference type="AlphaFoldDB" id="A0A6A6VA37"/>
<dbReference type="PANTHER" id="PTHR43139:SF65">
    <property type="entry name" value="HYDROLASE FAMILY PROTEIN, PUTATIVE (AFU_ORTHOLOGUE AFUA_6G07060)-RELATED"/>
    <property type="match status" value="1"/>
</dbReference>
<gene>
    <name evidence="2" type="ORF">M011DRAFT_467558</name>
</gene>
<dbReference type="Proteomes" id="UP000799440">
    <property type="component" value="Unassembled WGS sequence"/>
</dbReference>
<dbReference type="PANTHER" id="PTHR43139">
    <property type="entry name" value="SI:DKEY-122A22.2"/>
    <property type="match status" value="1"/>
</dbReference>
<dbReference type="OrthoDB" id="408373at2759"/>
<dbReference type="InterPro" id="IPR029058">
    <property type="entry name" value="AB_hydrolase_fold"/>
</dbReference>
<organism evidence="2 3">
    <name type="scientific">Sporormia fimetaria CBS 119925</name>
    <dbReference type="NCBI Taxonomy" id="1340428"/>
    <lineage>
        <taxon>Eukaryota</taxon>
        <taxon>Fungi</taxon>
        <taxon>Dikarya</taxon>
        <taxon>Ascomycota</taxon>
        <taxon>Pezizomycotina</taxon>
        <taxon>Dothideomycetes</taxon>
        <taxon>Pleosporomycetidae</taxon>
        <taxon>Pleosporales</taxon>
        <taxon>Sporormiaceae</taxon>
        <taxon>Sporormia</taxon>
    </lineage>
</organism>
<reference evidence="2" key="1">
    <citation type="journal article" date="2020" name="Stud. Mycol.">
        <title>101 Dothideomycetes genomes: a test case for predicting lifestyles and emergence of pathogens.</title>
        <authorList>
            <person name="Haridas S."/>
            <person name="Albert R."/>
            <person name="Binder M."/>
            <person name="Bloem J."/>
            <person name="Labutti K."/>
            <person name="Salamov A."/>
            <person name="Andreopoulos B."/>
            <person name="Baker S."/>
            <person name="Barry K."/>
            <person name="Bills G."/>
            <person name="Bluhm B."/>
            <person name="Cannon C."/>
            <person name="Castanera R."/>
            <person name="Culley D."/>
            <person name="Daum C."/>
            <person name="Ezra D."/>
            <person name="Gonzalez J."/>
            <person name="Henrissat B."/>
            <person name="Kuo A."/>
            <person name="Liang C."/>
            <person name="Lipzen A."/>
            <person name="Lutzoni F."/>
            <person name="Magnuson J."/>
            <person name="Mondo S."/>
            <person name="Nolan M."/>
            <person name="Ohm R."/>
            <person name="Pangilinan J."/>
            <person name="Park H.-J."/>
            <person name="Ramirez L."/>
            <person name="Alfaro M."/>
            <person name="Sun H."/>
            <person name="Tritt A."/>
            <person name="Yoshinaga Y."/>
            <person name="Zwiers L.-H."/>
            <person name="Turgeon B."/>
            <person name="Goodwin S."/>
            <person name="Spatafora J."/>
            <person name="Crous P."/>
            <person name="Grigoriev I."/>
        </authorList>
    </citation>
    <scope>NUCLEOTIDE SEQUENCE</scope>
    <source>
        <strain evidence="2">CBS 119925</strain>
    </source>
</reference>
<evidence type="ECO:0000313" key="3">
    <source>
        <dbReference type="Proteomes" id="UP000799440"/>
    </source>
</evidence>